<accession>A0A4Y8WNZ1</accession>
<organism evidence="1 2">
    <name type="scientific">Porphyromonas levii</name>
    <dbReference type="NCBI Taxonomy" id="28114"/>
    <lineage>
        <taxon>Bacteria</taxon>
        <taxon>Pseudomonadati</taxon>
        <taxon>Bacteroidota</taxon>
        <taxon>Bacteroidia</taxon>
        <taxon>Bacteroidales</taxon>
        <taxon>Porphyromonadaceae</taxon>
        <taxon>Porphyromonas</taxon>
    </lineage>
</organism>
<name>A0A4Y8WNZ1_9PORP</name>
<gene>
    <name evidence="1" type="ORF">E4P47_06545</name>
</gene>
<proteinExistence type="predicted"/>
<dbReference type="RefSeq" id="WP_134848921.1">
    <property type="nucleotide sequence ID" value="NZ_CP197400.1"/>
</dbReference>
<dbReference type="STRING" id="1122973.GCA_000379925_00145"/>
<dbReference type="OrthoDB" id="1467217at2"/>
<evidence type="ECO:0000313" key="2">
    <source>
        <dbReference type="Proteomes" id="UP000297225"/>
    </source>
</evidence>
<protein>
    <submittedName>
        <fullName evidence="1">DUF4271 domain-containing protein</fullName>
    </submittedName>
</protein>
<comment type="caution">
    <text evidence="1">The sequence shown here is derived from an EMBL/GenBank/DDBJ whole genome shotgun (WGS) entry which is preliminary data.</text>
</comment>
<dbReference type="InterPro" id="IPR025367">
    <property type="entry name" value="DUF4271"/>
</dbReference>
<reference evidence="1 2" key="1">
    <citation type="submission" date="2019-03" db="EMBL/GenBank/DDBJ databases">
        <title>Porphyromonas levii Isolated from the Uterus of Dairy Cows.</title>
        <authorList>
            <person name="Francis A.M."/>
        </authorList>
    </citation>
    <scope>NUCLEOTIDE SEQUENCE [LARGE SCALE GENOMIC DNA]</scope>
    <source>
        <strain evidence="1 2">AF5678</strain>
    </source>
</reference>
<dbReference type="AlphaFoldDB" id="A0A4Y8WNZ1"/>
<sequence>MNNWPLFEQRYAPETLPQAPGYQDTLVALLLVMLLIGAIFWGLRKRYIHKQVSATRGVFSVYAVLQSIVVIGLIYANTLGTSDAYWRAAGEGLLLGLSYFTFNTLLYGISWYTFGTKEYITQWFGKYFTIWSVLGFALILPLIISINLSEFESLFFVLFAIIYLLFRVTLLVISLTTFPKLRKYPLHIILYLCACEIAPLLFLLV</sequence>
<evidence type="ECO:0000313" key="1">
    <source>
        <dbReference type="EMBL" id="TFH94671.1"/>
    </source>
</evidence>
<dbReference type="Proteomes" id="UP000297225">
    <property type="component" value="Unassembled WGS sequence"/>
</dbReference>
<dbReference type="EMBL" id="SPNC01000097">
    <property type="protein sequence ID" value="TFH94671.1"/>
    <property type="molecule type" value="Genomic_DNA"/>
</dbReference>
<dbReference type="Pfam" id="PF14093">
    <property type="entry name" value="DUF4271"/>
    <property type="match status" value="1"/>
</dbReference>
<keyword evidence="2" id="KW-1185">Reference proteome</keyword>